<evidence type="ECO:0000256" key="1">
    <source>
        <dbReference type="SAM" id="MobiDB-lite"/>
    </source>
</evidence>
<gene>
    <name evidence="2" type="ORF">EH240_00550</name>
</gene>
<accession>A0A3P3GA66</accession>
<dbReference type="OrthoDB" id="8421784at2"/>
<dbReference type="EMBL" id="RQXT01000001">
    <property type="protein sequence ID" value="RRI07766.1"/>
    <property type="molecule type" value="Genomic_DNA"/>
</dbReference>
<protein>
    <submittedName>
        <fullName evidence="2">Uncharacterized protein</fullName>
    </submittedName>
</protein>
<evidence type="ECO:0000313" key="3">
    <source>
        <dbReference type="Proteomes" id="UP000273786"/>
    </source>
</evidence>
<feature type="region of interest" description="Disordered" evidence="1">
    <location>
        <begin position="1"/>
        <end position="23"/>
    </location>
</feature>
<comment type="caution">
    <text evidence="2">The sequence shown here is derived from an EMBL/GenBank/DDBJ whole genome shotgun (WGS) entry which is preliminary data.</text>
</comment>
<dbReference type="AlphaFoldDB" id="A0A3P3GA66"/>
<reference evidence="2 3" key="1">
    <citation type="submission" date="2018-11" db="EMBL/GenBank/DDBJ databases">
        <title>the genome of Mesorhizobium tamadayense DSM 28320.</title>
        <authorList>
            <person name="Gao J."/>
        </authorList>
    </citation>
    <scope>NUCLEOTIDE SEQUENCE [LARGE SCALE GENOMIC DNA]</scope>
    <source>
        <strain evidence="2 3">DSM 28320</strain>
    </source>
</reference>
<proteinExistence type="predicted"/>
<sequence>MPCRRQSAGTLGSVPRPRGHHSRLRHPCLAESGVHALKRFAAVHGAAASSIPDFVGDGGIACSRRRRQLERFTVSRKRRTALPFVFTQFRTEGCGEVAEPNRYALFPELLFLLTQFRTENRYALFLECS</sequence>
<evidence type="ECO:0000313" key="2">
    <source>
        <dbReference type="EMBL" id="RRI07766.1"/>
    </source>
</evidence>
<keyword evidence="3" id="KW-1185">Reference proteome</keyword>
<organism evidence="2 3">
    <name type="scientific">Mesorhizobium tamadayense</name>
    <dbReference type="NCBI Taxonomy" id="425306"/>
    <lineage>
        <taxon>Bacteria</taxon>
        <taxon>Pseudomonadati</taxon>
        <taxon>Pseudomonadota</taxon>
        <taxon>Alphaproteobacteria</taxon>
        <taxon>Hyphomicrobiales</taxon>
        <taxon>Phyllobacteriaceae</taxon>
        <taxon>Mesorhizobium</taxon>
    </lineage>
</organism>
<dbReference type="Proteomes" id="UP000273786">
    <property type="component" value="Unassembled WGS sequence"/>
</dbReference>
<name>A0A3P3GA66_9HYPH</name>